<keyword evidence="2" id="KW-0472">Membrane</keyword>
<feature type="transmembrane region" description="Helical" evidence="2">
    <location>
        <begin position="204"/>
        <end position="223"/>
    </location>
</feature>
<sequence>MLLLGHPLAEDLRRTALELLSLTHGQQLTAHTARHEERHFWRHHRGRRGRILRRLDGRGRRRGLLAGGKSAQERERQGSRGAAPQGRGRRGLWDEGSERDRAHERASTINQATRQVPNASWGLCYLEAVSEWNPQDSAAAKPPPPRPGGLEHLPAWEDVRSGATFQHRTLPSPKHPIHAFFHGLCLPYHLLRALFADKAARRRYLWVAILQAVAVLVLGWTLMDGGTQAADRSSRRGAVSSRKEPPVRITLSSNEVRVETSEEDSPAKEKDSPRAVKFELEPENLSDATSLKFWAALFAAMQIAQWVVVALSRDFHDAIARDASLLTHLEPEDGPLTPRIRLNVRWLLKEARHRWRSFVAILLGTPVLFLLTLPLPMTRTLLAVLVPAWSAYWVVVFTASKSARAWTDTSGRLPWFLRFWTVLTTQVPGFRWKLFQSYARFWTARSRFAFSPAAEVERQPWAFAGLAIVRGLSMLPLLKCFLRPLIPVASAHLLAANQASLAAPSPLLPVTDPDAPSSRPA</sequence>
<dbReference type="AlphaFoldDB" id="Q08VF0"/>
<feature type="compositionally biased region" description="Basic and acidic residues" evidence="1">
    <location>
        <begin position="256"/>
        <end position="274"/>
    </location>
</feature>
<feature type="region of interest" description="Disordered" evidence="1">
    <location>
        <begin position="253"/>
        <end position="274"/>
    </location>
</feature>
<gene>
    <name evidence="3" type="ORF">STIAU_4394</name>
</gene>
<feature type="transmembrane region" description="Helical" evidence="2">
    <location>
        <begin position="355"/>
        <end position="375"/>
    </location>
</feature>
<dbReference type="PATRIC" id="fig|378806.16.peg.3395"/>
<feature type="transmembrane region" description="Helical" evidence="2">
    <location>
        <begin position="381"/>
        <end position="399"/>
    </location>
</feature>
<feature type="region of interest" description="Disordered" evidence="1">
    <location>
        <begin position="227"/>
        <end position="246"/>
    </location>
</feature>
<dbReference type="EMBL" id="AAMD01000116">
    <property type="protein sequence ID" value="EAU64456.1"/>
    <property type="molecule type" value="Genomic_DNA"/>
</dbReference>
<organism evidence="3 4">
    <name type="scientific">Stigmatella aurantiaca (strain DW4/3-1)</name>
    <dbReference type="NCBI Taxonomy" id="378806"/>
    <lineage>
        <taxon>Bacteria</taxon>
        <taxon>Pseudomonadati</taxon>
        <taxon>Myxococcota</taxon>
        <taxon>Myxococcia</taxon>
        <taxon>Myxococcales</taxon>
        <taxon>Cystobacterineae</taxon>
        <taxon>Archangiaceae</taxon>
        <taxon>Stigmatella</taxon>
    </lineage>
</organism>
<comment type="caution">
    <text evidence="3">The sequence shown here is derived from an EMBL/GenBank/DDBJ whole genome shotgun (WGS) entry which is preliminary data.</text>
</comment>
<evidence type="ECO:0000313" key="3">
    <source>
        <dbReference type="EMBL" id="EAU64456.1"/>
    </source>
</evidence>
<name>Q08VF0_STIAD</name>
<accession>Q08VF0</accession>
<feature type="compositionally biased region" description="Basic and acidic residues" evidence="1">
    <location>
        <begin position="91"/>
        <end position="106"/>
    </location>
</feature>
<keyword evidence="2" id="KW-1133">Transmembrane helix</keyword>
<keyword evidence="2" id="KW-0812">Transmembrane</keyword>
<evidence type="ECO:0000256" key="1">
    <source>
        <dbReference type="SAM" id="MobiDB-lite"/>
    </source>
</evidence>
<protein>
    <submittedName>
        <fullName evidence="3">Uncharacterized protein</fullName>
    </submittedName>
</protein>
<dbReference type="Proteomes" id="UP000032702">
    <property type="component" value="Unassembled WGS sequence"/>
</dbReference>
<feature type="region of interest" description="Disordered" evidence="1">
    <location>
        <begin position="60"/>
        <end position="113"/>
    </location>
</feature>
<reference evidence="3 4" key="1">
    <citation type="submission" date="2006-04" db="EMBL/GenBank/DDBJ databases">
        <authorList>
            <person name="Nierman W.C."/>
        </authorList>
    </citation>
    <scope>NUCLEOTIDE SEQUENCE [LARGE SCALE GENOMIC DNA]</scope>
    <source>
        <strain evidence="3 4">DW4/3-1</strain>
    </source>
</reference>
<evidence type="ECO:0000313" key="4">
    <source>
        <dbReference type="Proteomes" id="UP000032702"/>
    </source>
</evidence>
<evidence type="ECO:0000256" key="2">
    <source>
        <dbReference type="SAM" id="Phobius"/>
    </source>
</evidence>
<proteinExistence type="predicted"/>